<dbReference type="PROSITE" id="PS50110">
    <property type="entry name" value="RESPONSE_REGULATORY"/>
    <property type="match status" value="1"/>
</dbReference>
<reference evidence="10 11" key="1">
    <citation type="submission" date="2014-07" db="EMBL/GenBank/DDBJ databases">
        <title>Genome of Flavobacterium reichenbachii LMG 25512.</title>
        <authorList>
            <person name="Stropko S.J."/>
            <person name="Pipes S.E."/>
            <person name="Newman J.D."/>
        </authorList>
    </citation>
    <scope>NUCLEOTIDE SEQUENCE [LARGE SCALE GENOMIC DNA]</scope>
    <source>
        <strain evidence="10 11">LMG 25512</strain>
    </source>
</reference>
<dbReference type="GO" id="GO:0000976">
    <property type="term" value="F:transcription cis-regulatory region binding"/>
    <property type="evidence" value="ECO:0007669"/>
    <property type="project" value="TreeGrafter"/>
</dbReference>
<dbReference type="RefSeq" id="WP_035680771.1">
    <property type="nucleotide sequence ID" value="NZ_JPRL01000001.1"/>
</dbReference>
<sequence>MKILIIEDEREIAQSIKDYFKTNGIQCETAENYNLARTKIDSYDYDCILLDLMLPDGDGFDILKELKAKNKTEGVIIISAKENLETRLEGFNLGADDYLTKPFHLAELLVRMQALIRRKNFKGSNSVVFNEITVEIFSKTVTVNDIKLDLTKKELDLLLFLIGNENKVLSKSAIAEHLSGDMADMLDNHDFIYAHIKNLKKKLTQAGSGDYIKTVYGLGYKWENEQ</sequence>
<protein>
    <submittedName>
        <fullName evidence="10">Transcriptional regulator</fullName>
    </submittedName>
</protein>
<dbReference type="PROSITE" id="PS51755">
    <property type="entry name" value="OMPR_PHOB"/>
    <property type="match status" value="1"/>
</dbReference>
<dbReference type="SUPFAM" id="SSF52172">
    <property type="entry name" value="CheY-like"/>
    <property type="match status" value="1"/>
</dbReference>
<dbReference type="InterPro" id="IPR001789">
    <property type="entry name" value="Sig_transdc_resp-reg_receiver"/>
</dbReference>
<dbReference type="Pfam" id="PF00072">
    <property type="entry name" value="Response_reg"/>
    <property type="match status" value="1"/>
</dbReference>
<dbReference type="Gene3D" id="1.10.10.10">
    <property type="entry name" value="Winged helix-like DNA-binding domain superfamily/Winged helix DNA-binding domain"/>
    <property type="match status" value="1"/>
</dbReference>
<feature type="modified residue" description="4-aspartylphosphate" evidence="6">
    <location>
        <position position="51"/>
    </location>
</feature>
<evidence type="ECO:0000256" key="4">
    <source>
        <dbReference type="ARBA" id="ARBA00023125"/>
    </source>
</evidence>
<dbReference type="AlphaFoldDB" id="A0A085ZJ57"/>
<comment type="caution">
    <text evidence="10">The sequence shown here is derived from an EMBL/GenBank/DDBJ whole genome shotgun (WGS) entry which is preliminary data.</text>
</comment>
<dbReference type="GO" id="GO:0000156">
    <property type="term" value="F:phosphorelay response regulator activity"/>
    <property type="evidence" value="ECO:0007669"/>
    <property type="project" value="TreeGrafter"/>
</dbReference>
<evidence type="ECO:0000256" key="7">
    <source>
        <dbReference type="PROSITE-ProRule" id="PRU01091"/>
    </source>
</evidence>
<dbReference type="SMART" id="SM00448">
    <property type="entry name" value="REC"/>
    <property type="match status" value="1"/>
</dbReference>
<feature type="DNA-binding region" description="OmpR/PhoB-type" evidence="7">
    <location>
        <begin position="124"/>
        <end position="224"/>
    </location>
</feature>
<evidence type="ECO:0000259" key="8">
    <source>
        <dbReference type="PROSITE" id="PS50110"/>
    </source>
</evidence>
<dbReference type="InterPro" id="IPR011006">
    <property type="entry name" value="CheY-like_superfamily"/>
</dbReference>
<dbReference type="Gene3D" id="6.10.250.690">
    <property type="match status" value="1"/>
</dbReference>
<evidence type="ECO:0000256" key="6">
    <source>
        <dbReference type="PROSITE-ProRule" id="PRU00169"/>
    </source>
</evidence>
<proteinExistence type="predicted"/>
<dbReference type="Pfam" id="PF00486">
    <property type="entry name" value="Trans_reg_C"/>
    <property type="match status" value="1"/>
</dbReference>
<dbReference type="GO" id="GO:0005829">
    <property type="term" value="C:cytosol"/>
    <property type="evidence" value="ECO:0007669"/>
    <property type="project" value="TreeGrafter"/>
</dbReference>
<evidence type="ECO:0000256" key="5">
    <source>
        <dbReference type="ARBA" id="ARBA00023163"/>
    </source>
</evidence>
<name>A0A085ZJ57_9FLAO</name>
<evidence type="ECO:0000313" key="11">
    <source>
        <dbReference type="Proteomes" id="UP000028715"/>
    </source>
</evidence>
<feature type="domain" description="Response regulatory" evidence="8">
    <location>
        <begin position="2"/>
        <end position="116"/>
    </location>
</feature>
<accession>A0A085ZJ57</accession>
<organism evidence="10 11">
    <name type="scientific">Flavobacterium reichenbachii</name>
    <dbReference type="NCBI Taxonomy" id="362418"/>
    <lineage>
        <taxon>Bacteria</taxon>
        <taxon>Pseudomonadati</taxon>
        <taxon>Bacteroidota</taxon>
        <taxon>Flavobacteriia</taxon>
        <taxon>Flavobacteriales</taxon>
        <taxon>Flavobacteriaceae</taxon>
        <taxon>Flavobacterium</taxon>
    </lineage>
</organism>
<evidence type="ECO:0000256" key="2">
    <source>
        <dbReference type="ARBA" id="ARBA00023012"/>
    </source>
</evidence>
<dbReference type="eggNOG" id="COG0745">
    <property type="taxonomic scope" value="Bacteria"/>
</dbReference>
<dbReference type="PANTHER" id="PTHR48111">
    <property type="entry name" value="REGULATOR OF RPOS"/>
    <property type="match status" value="1"/>
</dbReference>
<dbReference type="GO" id="GO:0032993">
    <property type="term" value="C:protein-DNA complex"/>
    <property type="evidence" value="ECO:0007669"/>
    <property type="project" value="TreeGrafter"/>
</dbReference>
<evidence type="ECO:0000256" key="3">
    <source>
        <dbReference type="ARBA" id="ARBA00023015"/>
    </source>
</evidence>
<gene>
    <name evidence="10" type="ORF">IW19_02520</name>
</gene>
<feature type="domain" description="OmpR/PhoB-type" evidence="9">
    <location>
        <begin position="124"/>
        <end position="224"/>
    </location>
</feature>
<dbReference type="GO" id="GO:0006355">
    <property type="term" value="P:regulation of DNA-templated transcription"/>
    <property type="evidence" value="ECO:0007669"/>
    <property type="project" value="InterPro"/>
</dbReference>
<dbReference type="InterPro" id="IPR039420">
    <property type="entry name" value="WalR-like"/>
</dbReference>
<evidence type="ECO:0000259" key="9">
    <source>
        <dbReference type="PROSITE" id="PS51755"/>
    </source>
</evidence>
<dbReference type="OrthoDB" id="9790442at2"/>
<dbReference type="Proteomes" id="UP000028715">
    <property type="component" value="Unassembled WGS sequence"/>
</dbReference>
<keyword evidence="5" id="KW-0804">Transcription</keyword>
<dbReference type="SMART" id="SM00862">
    <property type="entry name" value="Trans_reg_C"/>
    <property type="match status" value="1"/>
</dbReference>
<keyword evidence="11" id="KW-1185">Reference proteome</keyword>
<dbReference type="CDD" id="cd00383">
    <property type="entry name" value="trans_reg_C"/>
    <property type="match status" value="1"/>
</dbReference>
<keyword evidence="1 6" id="KW-0597">Phosphoprotein</keyword>
<keyword evidence="4 7" id="KW-0238">DNA-binding</keyword>
<dbReference type="InterPro" id="IPR036388">
    <property type="entry name" value="WH-like_DNA-bd_sf"/>
</dbReference>
<dbReference type="EMBL" id="JPRL01000001">
    <property type="protein sequence ID" value="KFF04471.1"/>
    <property type="molecule type" value="Genomic_DNA"/>
</dbReference>
<evidence type="ECO:0000313" key="10">
    <source>
        <dbReference type="EMBL" id="KFF04471.1"/>
    </source>
</evidence>
<dbReference type="STRING" id="362418.IW19_02520"/>
<dbReference type="Gene3D" id="3.40.50.2300">
    <property type="match status" value="1"/>
</dbReference>
<keyword evidence="3" id="KW-0805">Transcription regulation</keyword>
<evidence type="ECO:0000256" key="1">
    <source>
        <dbReference type="ARBA" id="ARBA00022553"/>
    </source>
</evidence>
<dbReference type="InterPro" id="IPR001867">
    <property type="entry name" value="OmpR/PhoB-type_DNA-bd"/>
</dbReference>
<dbReference type="PANTHER" id="PTHR48111:SF22">
    <property type="entry name" value="REGULATOR OF RPOS"/>
    <property type="match status" value="1"/>
</dbReference>
<keyword evidence="2" id="KW-0902">Two-component regulatory system</keyword>